<dbReference type="Proteomes" id="UP001497472">
    <property type="component" value="Unassembled WGS sequence"/>
</dbReference>
<evidence type="ECO:0000313" key="6">
    <source>
        <dbReference type="Proteomes" id="UP001497472"/>
    </source>
</evidence>
<dbReference type="GO" id="GO:0030154">
    <property type="term" value="P:cell differentiation"/>
    <property type="evidence" value="ECO:0007669"/>
    <property type="project" value="TreeGrafter"/>
</dbReference>
<keyword evidence="2 3" id="KW-0238">DNA-binding</keyword>
<proteinExistence type="predicted"/>
<protein>
    <recommendedName>
        <fullName evidence="4">Homeobox domain-containing protein</fullName>
    </recommendedName>
</protein>
<dbReference type="GO" id="GO:0000978">
    <property type="term" value="F:RNA polymerase II cis-regulatory region sequence-specific DNA binding"/>
    <property type="evidence" value="ECO:0007669"/>
    <property type="project" value="TreeGrafter"/>
</dbReference>
<dbReference type="InterPro" id="IPR001356">
    <property type="entry name" value="HD"/>
</dbReference>
<evidence type="ECO:0000313" key="5">
    <source>
        <dbReference type="EMBL" id="CAK1543970.1"/>
    </source>
</evidence>
<dbReference type="Pfam" id="PF00046">
    <property type="entry name" value="Homeodomain"/>
    <property type="match status" value="1"/>
</dbReference>
<dbReference type="InterPro" id="IPR050394">
    <property type="entry name" value="Homeobox_NK-like"/>
</dbReference>
<dbReference type="SMART" id="SM00389">
    <property type="entry name" value="HOX"/>
    <property type="match status" value="1"/>
</dbReference>
<organism evidence="5 6">
    <name type="scientific">Leptosia nina</name>
    <dbReference type="NCBI Taxonomy" id="320188"/>
    <lineage>
        <taxon>Eukaryota</taxon>
        <taxon>Metazoa</taxon>
        <taxon>Ecdysozoa</taxon>
        <taxon>Arthropoda</taxon>
        <taxon>Hexapoda</taxon>
        <taxon>Insecta</taxon>
        <taxon>Pterygota</taxon>
        <taxon>Neoptera</taxon>
        <taxon>Endopterygota</taxon>
        <taxon>Lepidoptera</taxon>
        <taxon>Glossata</taxon>
        <taxon>Ditrysia</taxon>
        <taxon>Papilionoidea</taxon>
        <taxon>Pieridae</taxon>
        <taxon>Pierinae</taxon>
        <taxon>Leptosia</taxon>
    </lineage>
</organism>
<feature type="DNA-binding region" description="Homeobox" evidence="2">
    <location>
        <begin position="123"/>
        <end position="182"/>
    </location>
</feature>
<dbReference type="PROSITE" id="PS50071">
    <property type="entry name" value="HOMEOBOX_2"/>
    <property type="match status" value="1"/>
</dbReference>
<dbReference type="SUPFAM" id="SSF46689">
    <property type="entry name" value="Homeodomain-like"/>
    <property type="match status" value="1"/>
</dbReference>
<accession>A0AAV1J7M4</accession>
<evidence type="ECO:0000256" key="1">
    <source>
        <dbReference type="ARBA" id="ARBA00004123"/>
    </source>
</evidence>
<dbReference type="GO" id="GO:0005634">
    <property type="term" value="C:nucleus"/>
    <property type="evidence" value="ECO:0007669"/>
    <property type="project" value="UniProtKB-SubCell"/>
</dbReference>
<dbReference type="CDD" id="cd00086">
    <property type="entry name" value="homeodomain"/>
    <property type="match status" value="1"/>
</dbReference>
<keyword evidence="6" id="KW-1185">Reference proteome</keyword>
<evidence type="ECO:0000259" key="4">
    <source>
        <dbReference type="PROSITE" id="PS50071"/>
    </source>
</evidence>
<name>A0AAV1J7M4_9NEOP</name>
<dbReference type="InterPro" id="IPR009057">
    <property type="entry name" value="Homeodomain-like_sf"/>
</dbReference>
<feature type="domain" description="Homeobox" evidence="4">
    <location>
        <begin position="121"/>
        <end position="181"/>
    </location>
</feature>
<dbReference type="EMBL" id="CAVLEF010000005">
    <property type="protein sequence ID" value="CAK1543970.1"/>
    <property type="molecule type" value="Genomic_DNA"/>
</dbReference>
<dbReference type="GO" id="GO:0000981">
    <property type="term" value="F:DNA-binding transcription factor activity, RNA polymerase II-specific"/>
    <property type="evidence" value="ECO:0007669"/>
    <property type="project" value="TreeGrafter"/>
</dbReference>
<evidence type="ECO:0000256" key="2">
    <source>
        <dbReference type="PROSITE-ProRule" id="PRU00108"/>
    </source>
</evidence>
<sequence length="291" mass="33695">MCDSYLNIAKIGANEKMESKPSSNPRSSSRCDLQSFYENFDPDSTEDCMFAMSCVQTEGIHHWNERCSAKTQYNISDRNSQITPEPEPVDNYCNQYGNGAFSKTIQGNKDTKCNQIKRMILKKKRKRTMFTTEQIVAMEQIFKVRPYICRDDRINLMQKIRVGENAIKVWFQNRRRMSEKRDKTDLPDSPSSLETCNSDRLMYIEGLISERVDELGNVTLDEQLIAELVNVIDEYLPDIDTIELFKDVSCDLDNTQTSYDETSLMPQTSDQNNIIMYEPISPISVIDEFLQ</sequence>
<comment type="subcellular location">
    <subcellularLocation>
        <location evidence="1 2 3">Nucleus</location>
    </subcellularLocation>
</comment>
<gene>
    <name evidence="5" type="ORF">LNINA_LOCUS3753</name>
</gene>
<keyword evidence="2 3" id="KW-0539">Nucleus</keyword>
<dbReference type="Gene3D" id="1.10.10.60">
    <property type="entry name" value="Homeodomain-like"/>
    <property type="match status" value="1"/>
</dbReference>
<evidence type="ECO:0000256" key="3">
    <source>
        <dbReference type="RuleBase" id="RU000682"/>
    </source>
</evidence>
<reference evidence="5 6" key="1">
    <citation type="submission" date="2023-11" db="EMBL/GenBank/DDBJ databases">
        <authorList>
            <person name="Okamura Y."/>
        </authorList>
    </citation>
    <scope>NUCLEOTIDE SEQUENCE [LARGE SCALE GENOMIC DNA]</scope>
</reference>
<comment type="caution">
    <text evidence="5">The sequence shown here is derived from an EMBL/GenBank/DDBJ whole genome shotgun (WGS) entry which is preliminary data.</text>
</comment>
<dbReference type="PANTHER" id="PTHR24340">
    <property type="entry name" value="HOMEOBOX PROTEIN NKX"/>
    <property type="match status" value="1"/>
</dbReference>
<keyword evidence="2 3" id="KW-0371">Homeobox</keyword>
<dbReference type="AlphaFoldDB" id="A0AAV1J7M4"/>